<dbReference type="PANTHER" id="PTHR35826:SF1">
    <property type="entry name" value="PROTEIN ATP6V1FNB-LIKE"/>
    <property type="match status" value="1"/>
</dbReference>
<dbReference type="PhylomeDB" id="B3RI74"/>
<dbReference type="OrthoDB" id="410807at2759"/>
<dbReference type="PANTHER" id="PTHR35826">
    <property type="entry name" value="PROTEIN ATP6V1FNB-LIKE"/>
    <property type="match status" value="1"/>
</dbReference>
<dbReference type="CTD" id="6750119"/>
<dbReference type="RefSeq" id="XP_002108171.1">
    <property type="nucleotide sequence ID" value="XM_002108135.1"/>
</dbReference>
<gene>
    <name evidence="2" type="ORF">TRIADDRAFT_52375</name>
</gene>
<dbReference type="KEGG" id="tad:TRIADDRAFT_52375"/>
<protein>
    <recommendedName>
        <fullName evidence="1">Sperm microtubule inner protein 1 C-terminal domain-containing protein</fullName>
    </recommendedName>
</protein>
<dbReference type="EMBL" id="DS985241">
    <property type="protein sequence ID" value="EDV28969.1"/>
    <property type="molecule type" value="Genomic_DNA"/>
</dbReference>
<dbReference type="AlphaFoldDB" id="B3RI74"/>
<accession>B3RI74</accession>
<dbReference type="HOGENOM" id="CLU_093510_0_0_1"/>
<dbReference type="Proteomes" id="UP000009022">
    <property type="component" value="Unassembled WGS sequence"/>
</dbReference>
<organism evidence="2 3">
    <name type="scientific">Trichoplax adhaerens</name>
    <name type="common">Trichoplax reptans</name>
    <dbReference type="NCBI Taxonomy" id="10228"/>
    <lineage>
        <taxon>Eukaryota</taxon>
        <taxon>Metazoa</taxon>
        <taxon>Placozoa</taxon>
        <taxon>Uniplacotomia</taxon>
        <taxon>Trichoplacea</taxon>
        <taxon>Trichoplacidae</taxon>
        <taxon>Trichoplax</taxon>
    </lineage>
</organism>
<keyword evidence="3" id="KW-1185">Reference proteome</keyword>
<dbReference type="OMA" id="WRLSDVI"/>
<reference evidence="2 3" key="1">
    <citation type="journal article" date="2008" name="Nature">
        <title>The Trichoplax genome and the nature of placozoans.</title>
        <authorList>
            <person name="Srivastava M."/>
            <person name="Begovic E."/>
            <person name="Chapman J."/>
            <person name="Putnam N.H."/>
            <person name="Hellsten U."/>
            <person name="Kawashima T."/>
            <person name="Kuo A."/>
            <person name="Mitros T."/>
            <person name="Salamov A."/>
            <person name="Carpenter M.L."/>
            <person name="Signorovitch A.Y."/>
            <person name="Moreno M.A."/>
            <person name="Kamm K."/>
            <person name="Grimwood J."/>
            <person name="Schmutz J."/>
            <person name="Shapiro H."/>
            <person name="Grigoriev I.V."/>
            <person name="Buss L.W."/>
            <person name="Schierwater B."/>
            <person name="Dellaporta S.L."/>
            <person name="Rokhsar D.S."/>
        </authorList>
    </citation>
    <scope>NUCLEOTIDE SEQUENCE [LARGE SCALE GENOMIC DNA]</scope>
    <source>
        <strain evidence="2 3">Grell-BS-1999</strain>
    </source>
</reference>
<dbReference type="eggNOG" id="ENOG502S53Z">
    <property type="taxonomic scope" value="Eukaryota"/>
</dbReference>
<dbReference type="InParanoid" id="B3RI74"/>
<proteinExistence type="predicted"/>
<dbReference type="Pfam" id="PF22589">
    <property type="entry name" value="SPMIP1"/>
    <property type="match status" value="1"/>
</dbReference>
<dbReference type="InterPro" id="IPR054323">
    <property type="entry name" value="SPMIP1_C"/>
</dbReference>
<evidence type="ECO:0000313" key="3">
    <source>
        <dbReference type="Proteomes" id="UP000009022"/>
    </source>
</evidence>
<evidence type="ECO:0000259" key="1">
    <source>
        <dbReference type="Pfam" id="PF22589"/>
    </source>
</evidence>
<evidence type="ECO:0000313" key="2">
    <source>
        <dbReference type="EMBL" id="EDV28969.1"/>
    </source>
</evidence>
<feature type="domain" description="Sperm microtubule inner protein 1 C-terminal" evidence="1">
    <location>
        <begin position="60"/>
        <end position="181"/>
    </location>
</feature>
<name>B3RI74_TRIAD</name>
<dbReference type="GeneID" id="6750119"/>
<sequence>MARPHMDTRRQNFWTELIQKEDYIRLTWHERFRRIRKEKAELNFATKPVYRKEITRAIQSEKLPKLTNLEASSTLTRKIKVESDKVESDGPSASAVLFEMRPPSSKTKSLLYKGYSAIGEGRAAYLQARKIVNPEGKYEFPLTSSLEYGWKISDVNSDIKQTKFGRSRIVKDSFYRSNGVFGGN</sequence>